<dbReference type="PROSITE" id="PS50977">
    <property type="entry name" value="HTH_TETR_2"/>
    <property type="match status" value="1"/>
</dbReference>
<dbReference type="Proteomes" id="UP000468766">
    <property type="component" value="Unassembled WGS sequence"/>
</dbReference>
<gene>
    <name evidence="4" type="ORF">F9B85_10875</name>
</gene>
<accession>A0A6I0EPC2</accession>
<dbReference type="AlphaFoldDB" id="A0A6I0EPC2"/>
<feature type="domain" description="HTH tetR-type" evidence="3">
    <location>
        <begin position="11"/>
        <end position="71"/>
    </location>
</feature>
<dbReference type="EMBL" id="WBXO01000009">
    <property type="protein sequence ID" value="KAB2951788.1"/>
    <property type="molecule type" value="Genomic_DNA"/>
</dbReference>
<dbReference type="OrthoDB" id="13453at2"/>
<sequence length="216" mass="25646">MPKPTFFNLSEEKKANLLKAIKKEFSRAPYNEALISNIVKSASIARGSFYQYFEDKEDAFLFLLDEHIENNKAYFIHSLQKFNGDLFLTYIEMFHYMIMKFENQEDRAFFKNAFLNMNHKVESRFTRKFNDKDIKHFLEIKDMVRKDNLTITDEQELFHVMRILTAVTIHNLVETCAKELTIEESLKIYTKEIHLLKKGLVQEEVISSNDTNIHIN</sequence>
<comment type="caution">
    <text evidence="4">The sequence shown here is derived from an EMBL/GenBank/DDBJ whole genome shotgun (WGS) entry which is preliminary data.</text>
</comment>
<proteinExistence type="predicted"/>
<evidence type="ECO:0000313" key="4">
    <source>
        <dbReference type="EMBL" id="KAB2951788.1"/>
    </source>
</evidence>
<feature type="DNA-binding region" description="H-T-H motif" evidence="2">
    <location>
        <begin position="34"/>
        <end position="53"/>
    </location>
</feature>
<dbReference type="Pfam" id="PF00440">
    <property type="entry name" value="TetR_N"/>
    <property type="match status" value="1"/>
</dbReference>
<reference evidence="4 5" key="1">
    <citation type="submission" date="2019-10" db="EMBL/GenBank/DDBJ databases">
        <title>Whole-genome sequence of the extremophile Heliorestis acidaminivorans DSM 24790.</title>
        <authorList>
            <person name="Kyndt J.A."/>
            <person name="Meyer T.E."/>
        </authorList>
    </citation>
    <scope>NUCLEOTIDE SEQUENCE [LARGE SCALE GENOMIC DNA]</scope>
    <source>
        <strain evidence="4 5">DSM 24790</strain>
    </source>
</reference>
<evidence type="ECO:0000256" key="2">
    <source>
        <dbReference type="PROSITE-ProRule" id="PRU00335"/>
    </source>
</evidence>
<dbReference type="Gene3D" id="1.10.357.10">
    <property type="entry name" value="Tetracycline Repressor, domain 2"/>
    <property type="match status" value="1"/>
</dbReference>
<dbReference type="InterPro" id="IPR009057">
    <property type="entry name" value="Homeodomain-like_sf"/>
</dbReference>
<evidence type="ECO:0000256" key="1">
    <source>
        <dbReference type="ARBA" id="ARBA00023125"/>
    </source>
</evidence>
<protein>
    <submittedName>
        <fullName evidence="4">TetR/AcrR family transcriptional regulator</fullName>
    </submittedName>
</protein>
<evidence type="ECO:0000259" key="3">
    <source>
        <dbReference type="PROSITE" id="PS50977"/>
    </source>
</evidence>
<dbReference type="Pfam" id="PF17924">
    <property type="entry name" value="TetR_C_19"/>
    <property type="match status" value="1"/>
</dbReference>
<name>A0A6I0EPC2_9FIRM</name>
<keyword evidence="5" id="KW-1185">Reference proteome</keyword>
<dbReference type="GO" id="GO:0003677">
    <property type="term" value="F:DNA binding"/>
    <property type="evidence" value="ECO:0007669"/>
    <property type="project" value="UniProtKB-UniRule"/>
</dbReference>
<organism evidence="4 5">
    <name type="scientific">Heliorestis acidaminivorans</name>
    <dbReference type="NCBI Taxonomy" id="553427"/>
    <lineage>
        <taxon>Bacteria</taxon>
        <taxon>Bacillati</taxon>
        <taxon>Bacillota</taxon>
        <taxon>Clostridia</taxon>
        <taxon>Eubacteriales</taxon>
        <taxon>Heliobacteriaceae</taxon>
        <taxon>Heliorestis</taxon>
    </lineage>
</organism>
<evidence type="ECO:0000313" key="5">
    <source>
        <dbReference type="Proteomes" id="UP000468766"/>
    </source>
</evidence>
<dbReference type="SUPFAM" id="SSF46689">
    <property type="entry name" value="Homeodomain-like"/>
    <property type="match status" value="1"/>
</dbReference>
<keyword evidence="1 2" id="KW-0238">DNA-binding</keyword>
<dbReference type="RefSeq" id="WP_151620827.1">
    <property type="nucleotide sequence ID" value="NZ_WBXO01000009.1"/>
</dbReference>
<dbReference type="InterPro" id="IPR001647">
    <property type="entry name" value="HTH_TetR"/>
</dbReference>